<dbReference type="InterPro" id="IPR011335">
    <property type="entry name" value="Restrct_endonuc-II-like"/>
</dbReference>
<organism evidence="1 2">
    <name type="scientific">Streptomyces chryseus</name>
    <dbReference type="NCBI Taxonomy" id="68186"/>
    <lineage>
        <taxon>Bacteria</taxon>
        <taxon>Bacillati</taxon>
        <taxon>Actinomycetota</taxon>
        <taxon>Actinomycetes</taxon>
        <taxon>Kitasatosporales</taxon>
        <taxon>Streptomycetaceae</taxon>
        <taxon>Streptomyces</taxon>
    </lineage>
</organism>
<evidence type="ECO:0000313" key="2">
    <source>
        <dbReference type="Proteomes" id="UP000599437"/>
    </source>
</evidence>
<gene>
    <name evidence="1" type="ORF">GCM10010346_38270</name>
</gene>
<dbReference type="SUPFAM" id="SSF52980">
    <property type="entry name" value="Restriction endonuclease-like"/>
    <property type="match status" value="1"/>
</dbReference>
<sequence>MTYPQGSRTWEVPGTLDDMTRTTGEMAALTALAHRQGGVLLTRQAVRLGWSPSRIRRALRGQGWTQVRRGCWTEPAVVVDRMVWLRAILLAHPRWAASHRTAAWLHEIELPWTTANDQAGGRLEFTAPAEKSAVPLPHARVHRSLLPEESTTYVSDVRVTKVTRTLADLLRSSPREEALVAVESAVSIRPSAADPQANRPAFTHLGAVAAALEAGPQRGVRRGRALLALADRRSGSPAETVARLHMHDAGLHPELQAQVRPLGGRRRSVDFLFRAEGVAVEIEGYAYHGDRAAHDRDVRRYNELILCRLIRRSLRFTAMDVYLRPDTMIEHIRHALTLARSGDELAG</sequence>
<proteinExistence type="predicted"/>
<accession>A0ABQ3DVA5</accession>
<protein>
    <recommendedName>
        <fullName evidence="3">DUF559 domain-containing protein</fullName>
    </recommendedName>
</protein>
<evidence type="ECO:0008006" key="3">
    <source>
        <dbReference type="Google" id="ProtNLM"/>
    </source>
</evidence>
<comment type="caution">
    <text evidence="1">The sequence shown here is derived from an EMBL/GenBank/DDBJ whole genome shotgun (WGS) entry which is preliminary data.</text>
</comment>
<dbReference type="EMBL" id="BMVO01000012">
    <property type="protein sequence ID" value="GHB11445.1"/>
    <property type="molecule type" value="Genomic_DNA"/>
</dbReference>
<reference evidence="2" key="1">
    <citation type="journal article" date="2019" name="Int. J. Syst. Evol. Microbiol.">
        <title>The Global Catalogue of Microorganisms (GCM) 10K type strain sequencing project: providing services to taxonomists for standard genome sequencing and annotation.</title>
        <authorList>
            <consortium name="The Broad Institute Genomics Platform"/>
            <consortium name="The Broad Institute Genome Sequencing Center for Infectious Disease"/>
            <person name="Wu L."/>
            <person name="Ma J."/>
        </authorList>
    </citation>
    <scope>NUCLEOTIDE SEQUENCE [LARGE SCALE GENOMIC DNA]</scope>
    <source>
        <strain evidence="2">JCM 4737</strain>
    </source>
</reference>
<dbReference type="Proteomes" id="UP000599437">
    <property type="component" value="Unassembled WGS sequence"/>
</dbReference>
<name>A0ABQ3DVA5_9ACTN</name>
<keyword evidence="2" id="KW-1185">Reference proteome</keyword>
<evidence type="ECO:0000313" key="1">
    <source>
        <dbReference type="EMBL" id="GHB11445.1"/>
    </source>
</evidence>